<feature type="region of interest" description="Disordered" evidence="1">
    <location>
        <begin position="74"/>
        <end position="149"/>
    </location>
</feature>
<feature type="domain" description="Hpc2-related" evidence="2">
    <location>
        <begin position="413"/>
        <end position="447"/>
    </location>
</feature>
<feature type="compositionally biased region" description="Basic residues" evidence="1">
    <location>
        <begin position="402"/>
        <end position="412"/>
    </location>
</feature>
<dbReference type="OrthoDB" id="5576775at2759"/>
<reference evidence="3" key="1">
    <citation type="submission" date="2021-03" db="EMBL/GenBank/DDBJ databases">
        <authorList>
            <person name="Palmer J.M."/>
        </authorList>
    </citation>
    <scope>NUCLEOTIDE SEQUENCE</scope>
    <source>
        <strain evidence="3">ARV_011</strain>
    </source>
</reference>
<evidence type="ECO:0000313" key="3">
    <source>
        <dbReference type="EMBL" id="KAG7194463.1"/>
    </source>
</evidence>
<keyword evidence="4" id="KW-1185">Reference proteome</keyword>
<dbReference type="AlphaFoldDB" id="A0A9P7VAZ2"/>
<proteinExistence type="predicted"/>
<dbReference type="InterPro" id="IPR014840">
    <property type="entry name" value="HRD"/>
</dbReference>
<feature type="compositionally biased region" description="Basic and acidic residues" evidence="1">
    <location>
        <begin position="224"/>
        <end position="236"/>
    </location>
</feature>
<feature type="compositionally biased region" description="Polar residues" evidence="1">
    <location>
        <begin position="114"/>
        <end position="127"/>
    </location>
</feature>
<feature type="region of interest" description="Disordered" evidence="1">
    <location>
        <begin position="370"/>
        <end position="415"/>
    </location>
</feature>
<name>A0A9P7VAZ2_9ASCO</name>
<sequence>MPANLLIMSLLGSNDDEPKSSVVEIAPKHDTRSHTSRGTFLGTLVSQFQTSFGVPGGNDTATATNTAIGNGLGLVPGSATGPPTSSGASSTTTGPTDHYPQPHIDSMGIGNSGGTLLQKQSTDSRALSMSPAPLSKAVHGSTPSKPRPVNQHVKRFQTNFNFDPSPIPNKPMSKTSITSLINVDDEEASKKADQSLTKTTTTSSSAPGFTSTTPAPKKRKQANSKKDGGELKKLKTDSPATKSKQSLMSIKEMMNDTPTGGDSALLKLTPTLAAERDTLKYEDAELTKPTIVEVTDKTNKGVVAKDNKKKEPVEMPTIVLNVPLIDPKKPQPGRSEVVINVLKMAEDKYGWNALHPQAKNAFEYMEDLIDDDEDGSGDEDEEVEAAARKKEEENLTPEQLARRHQTKMNRKVGKYDYEDPFIDDEELQMEEEITSTKEGFFVYWGPLVDDRNATTKKGSSKSKK</sequence>
<organism evidence="3 4">
    <name type="scientific">Scheffersomyces spartinae</name>
    <dbReference type="NCBI Taxonomy" id="45513"/>
    <lineage>
        <taxon>Eukaryota</taxon>
        <taxon>Fungi</taxon>
        <taxon>Dikarya</taxon>
        <taxon>Ascomycota</taxon>
        <taxon>Saccharomycotina</taxon>
        <taxon>Pichiomycetes</taxon>
        <taxon>Debaryomycetaceae</taxon>
        <taxon>Scheffersomyces</taxon>
    </lineage>
</organism>
<comment type="caution">
    <text evidence="3">The sequence shown here is derived from an EMBL/GenBank/DDBJ whole genome shotgun (WGS) entry which is preliminary data.</text>
</comment>
<protein>
    <recommendedName>
        <fullName evidence="2">Hpc2-related domain-containing protein</fullName>
    </recommendedName>
</protein>
<dbReference type="Pfam" id="PF08729">
    <property type="entry name" value="HUN"/>
    <property type="match status" value="1"/>
</dbReference>
<evidence type="ECO:0000313" key="4">
    <source>
        <dbReference type="Proteomes" id="UP000790833"/>
    </source>
</evidence>
<dbReference type="EMBL" id="JAHMUF010000007">
    <property type="protein sequence ID" value="KAG7194463.1"/>
    <property type="molecule type" value="Genomic_DNA"/>
</dbReference>
<evidence type="ECO:0000259" key="2">
    <source>
        <dbReference type="Pfam" id="PF08729"/>
    </source>
</evidence>
<dbReference type="Proteomes" id="UP000790833">
    <property type="component" value="Unassembled WGS sequence"/>
</dbReference>
<feature type="compositionally biased region" description="Low complexity" evidence="1">
    <location>
        <begin position="195"/>
        <end position="205"/>
    </location>
</feature>
<accession>A0A9P7VAZ2</accession>
<dbReference type="RefSeq" id="XP_043050010.1">
    <property type="nucleotide sequence ID" value="XM_043195344.1"/>
</dbReference>
<evidence type="ECO:0000256" key="1">
    <source>
        <dbReference type="SAM" id="MobiDB-lite"/>
    </source>
</evidence>
<gene>
    <name evidence="3" type="ORF">KQ657_004676</name>
</gene>
<feature type="compositionally biased region" description="Low complexity" evidence="1">
    <location>
        <begin position="76"/>
        <end position="96"/>
    </location>
</feature>
<feature type="region of interest" description="Disordered" evidence="1">
    <location>
        <begin position="183"/>
        <end position="245"/>
    </location>
</feature>
<feature type="compositionally biased region" description="Acidic residues" evidence="1">
    <location>
        <begin position="370"/>
        <end position="384"/>
    </location>
</feature>
<dbReference type="GeneID" id="66118050"/>